<organism evidence="2 3">
    <name type="scientific">Streptacidiphilus pinicola</name>
    <dbReference type="NCBI Taxonomy" id="2219663"/>
    <lineage>
        <taxon>Bacteria</taxon>
        <taxon>Bacillati</taxon>
        <taxon>Actinomycetota</taxon>
        <taxon>Actinomycetes</taxon>
        <taxon>Kitasatosporales</taxon>
        <taxon>Streptomycetaceae</taxon>
        <taxon>Streptacidiphilus</taxon>
    </lineage>
</organism>
<evidence type="ECO:0000313" key="2">
    <source>
        <dbReference type="EMBL" id="RAG81888.1"/>
    </source>
</evidence>
<evidence type="ECO:0000313" key="3">
    <source>
        <dbReference type="Proteomes" id="UP000248889"/>
    </source>
</evidence>
<accession>A0A2X0J3C8</accession>
<dbReference type="Proteomes" id="UP000248889">
    <property type="component" value="Unassembled WGS sequence"/>
</dbReference>
<keyword evidence="1" id="KW-0472">Membrane</keyword>
<dbReference type="AlphaFoldDB" id="A0A2X0J3C8"/>
<reference evidence="2 3" key="1">
    <citation type="submission" date="2018-06" db="EMBL/GenBank/DDBJ databases">
        <title>Streptacidiphilus pinicola sp. nov., isolated from pine grove soil.</title>
        <authorList>
            <person name="Roh S.G."/>
            <person name="Park S."/>
            <person name="Kim M.-K."/>
            <person name="Yun B.-R."/>
            <person name="Park J."/>
            <person name="Kim M.J."/>
            <person name="Kim Y.S."/>
            <person name="Kim S.B."/>
        </authorList>
    </citation>
    <scope>NUCLEOTIDE SEQUENCE [LARGE SCALE GENOMIC DNA]</scope>
    <source>
        <strain evidence="2 3">MMS16-CNU450</strain>
    </source>
</reference>
<evidence type="ECO:0000256" key="1">
    <source>
        <dbReference type="SAM" id="Phobius"/>
    </source>
</evidence>
<comment type="caution">
    <text evidence="2">The sequence shown here is derived from an EMBL/GenBank/DDBJ whole genome shotgun (WGS) entry which is preliminary data.</text>
</comment>
<keyword evidence="1" id="KW-1133">Transmembrane helix</keyword>
<sequence length="227" mass="23664">MAGQSKKQAADRRARIAELQAAERARDRRNKIFLGAGALVIAAGAVVGIVAAVDHGGSASASTAGSATSVNWAAPTDTDAAVKAAGLSMLTAEGTAEHIHVHLDVWVNGQKTTVPALVGINENAQTISPLHTHDTTGVVHIESPVVKDYDLGQFMTEWGVPLSSTQLGPEKTDATHTLKVYVNGKETSGDPSKLVFHAHDEIAIVYGTAGDNAKIQIPSSYTWPSGL</sequence>
<keyword evidence="1" id="KW-0812">Transmembrane</keyword>
<dbReference type="RefSeq" id="WP_111506448.1">
    <property type="nucleotide sequence ID" value="NZ_QKYN01000133.1"/>
</dbReference>
<feature type="transmembrane region" description="Helical" evidence="1">
    <location>
        <begin position="32"/>
        <end position="53"/>
    </location>
</feature>
<dbReference type="OrthoDB" id="8988083at2"/>
<protein>
    <submittedName>
        <fullName evidence="2">Uncharacterized protein</fullName>
    </submittedName>
</protein>
<proteinExistence type="predicted"/>
<dbReference type="EMBL" id="QKYN01000133">
    <property type="protein sequence ID" value="RAG81888.1"/>
    <property type="molecule type" value="Genomic_DNA"/>
</dbReference>
<gene>
    <name evidence="2" type="ORF">DN069_30410</name>
</gene>
<keyword evidence="3" id="KW-1185">Reference proteome</keyword>
<name>A0A2X0J3C8_9ACTN</name>